<evidence type="ECO:0000313" key="2">
    <source>
        <dbReference type="Proteomes" id="UP000622860"/>
    </source>
</evidence>
<name>A0A917H235_9BACI</name>
<proteinExistence type="predicted"/>
<gene>
    <name evidence="1" type="ORF">GCM10011398_05000</name>
</gene>
<keyword evidence="2" id="KW-1185">Reference proteome</keyword>
<organism evidence="1 2">
    <name type="scientific">Virgibacillus oceani</name>
    <dbReference type="NCBI Taxonomy" id="1479511"/>
    <lineage>
        <taxon>Bacteria</taxon>
        <taxon>Bacillati</taxon>
        <taxon>Bacillota</taxon>
        <taxon>Bacilli</taxon>
        <taxon>Bacillales</taxon>
        <taxon>Bacillaceae</taxon>
        <taxon>Virgibacillus</taxon>
    </lineage>
</organism>
<dbReference type="AlphaFoldDB" id="A0A917H235"/>
<evidence type="ECO:0000313" key="1">
    <source>
        <dbReference type="EMBL" id="GGG64423.1"/>
    </source>
</evidence>
<dbReference type="Proteomes" id="UP000622860">
    <property type="component" value="Unassembled WGS sequence"/>
</dbReference>
<reference evidence="1" key="2">
    <citation type="submission" date="2020-09" db="EMBL/GenBank/DDBJ databases">
        <authorList>
            <person name="Sun Q."/>
            <person name="Zhou Y."/>
        </authorList>
    </citation>
    <scope>NUCLEOTIDE SEQUENCE</scope>
    <source>
        <strain evidence="1">CGMCC 1.12754</strain>
    </source>
</reference>
<sequence>MKLLKHYNVTEEFLEESLKYYRDKYGTQARIDNDHVLYLDPLSIHKDIK</sequence>
<dbReference type="EMBL" id="BMFR01000001">
    <property type="protein sequence ID" value="GGG64423.1"/>
    <property type="molecule type" value="Genomic_DNA"/>
</dbReference>
<reference evidence="1" key="1">
    <citation type="journal article" date="2014" name="Int. J. Syst. Evol. Microbiol.">
        <title>Complete genome sequence of Corynebacterium casei LMG S-19264T (=DSM 44701T), isolated from a smear-ripened cheese.</title>
        <authorList>
            <consortium name="US DOE Joint Genome Institute (JGI-PGF)"/>
            <person name="Walter F."/>
            <person name="Albersmeier A."/>
            <person name="Kalinowski J."/>
            <person name="Ruckert C."/>
        </authorList>
    </citation>
    <scope>NUCLEOTIDE SEQUENCE</scope>
    <source>
        <strain evidence="1">CGMCC 1.12754</strain>
    </source>
</reference>
<accession>A0A917H235</accession>
<protein>
    <submittedName>
        <fullName evidence="1">Uncharacterized protein</fullName>
    </submittedName>
</protein>
<comment type="caution">
    <text evidence="1">The sequence shown here is derived from an EMBL/GenBank/DDBJ whole genome shotgun (WGS) entry which is preliminary data.</text>
</comment>